<evidence type="ECO:0000256" key="2">
    <source>
        <dbReference type="ARBA" id="ARBA00018672"/>
    </source>
</evidence>
<dbReference type="CDD" id="cd17536">
    <property type="entry name" value="REC_YesN-like"/>
    <property type="match status" value="1"/>
</dbReference>
<dbReference type="PROSITE" id="PS01124">
    <property type="entry name" value="HTH_ARAC_FAMILY_2"/>
    <property type="match status" value="1"/>
</dbReference>
<dbReference type="RefSeq" id="WP_177670168.1">
    <property type="nucleotide sequence ID" value="NZ_JACRSY010000004.1"/>
</dbReference>
<feature type="modified residue" description="4-aspartylphosphate" evidence="10">
    <location>
        <position position="55"/>
    </location>
</feature>
<keyword evidence="14" id="KW-1185">Reference proteome</keyword>
<gene>
    <name evidence="13" type="ORF">H8718_03735</name>
</gene>
<dbReference type="PRINTS" id="PR00032">
    <property type="entry name" value="HTHARAC"/>
</dbReference>
<evidence type="ECO:0000256" key="6">
    <source>
        <dbReference type="ARBA" id="ARBA00023015"/>
    </source>
</evidence>
<evidence type="ECO:0000256" key="4">
    <source>
        <dbReference type="ARBA" id="ARBA00022553"/>
    </source>
</evidence>
<dbReference type="PANTHER" id="PTHR42713">
    <property type="entry name" value="HISTIDINE KINASE-RELATED"/>
    <property type="match status" value="1"/>
</dbReference>
<dbReference type="InterPro" id="IPR011006">
    <property type="entry name" value="CheY-like_superfamily"/>
</dbReference>
<name>A0A926EFM1_9FIRM</name>
<dbReference type="Gene3D" id="1.10.10.60">
    <property type="entry name" value="Homeodomain-like"/>
    <property type="match status" value="2"/>
</dbReference>
<sequence length="251" mass="29328">MYKVLIIDDEVFIREGMKQIIPWKELGCEFIGEAQNGEEGVEKIVKLMPDIIISDIRMPKKSGLEMIDEIKSINKNMQVIILTGFREFEYAQQAIRLGVLRFLLKPSKIEEIKEAITSAVVNLDKLPKREVENLLNEHTYEEIDKPQYLVKQAIEYINQYYNQKLDLQTVADQLYVSTWHLCKVIKKQTGTNFVDLLNNARIENAKRMLLESNMKIYEIAEAVGYADTAYFSKIFKKITQVTPNEYRNKMY</sequence>
<evidence type="ECO:0000259" key="11">
    <source>
        <dbReference type="PROSITE" id="PS01124"/>
    </source>
</evidence>
<keyword evidence="7" id="KW-0238">DNA-binding</keyword>
<dbReference type="Gene3D" id="3.40.50.2300">
    <property type="match status" value="1"/>
</dbReference>
<evidence type="ECO:0000313" key="13">
    <source>
        <dbReference type="EMBL" id="MBC8578639.1"/>
    </source>
</evidence>
<protein>
    <recommendedName>
        <fullName evidence="2">Stage 0 sporulation protein A homolog</fullName>
    </recommendedName>
</protein>
<dbReference type="GO" id="GO:0005737">
    <property type="term" value="C:cytoplasm"/>
    <property type="evidence" value="ECO:0007669"/>
    <property type="project" value="UniProtKB-SubCell"/>
</dbReference>
<dbReference type="GO" id="GO:0043565">
    <property type="term" value="F:sequence-specific DNA binding"/>
    <property type="evidence" value="ECO:0007669"/>
    <property type="project" value="InterPro"/>
</dbReference>
<evidence type="ECO:0000256" key="3">
    <source>
        <dbReference type="ARBA" id="ARBA00022490"/>
    </source>
</evidence>
<dbReference type="PROSITE" id="PS50110">
    <property type="entry name" value="RESPONSE_REGULATORY"/>
    <property type="match status" value="1"/>
</dbReference>
<dbReference type="InterPro" id="IPR018060">
    <property type="entry name" value="HTH_AraC"/>
</dbReference>
<accession>A0A926EFM1</accession>
<keyword evidence="8" id="KW-0804">Transcription</keyword>
<dbReference type="GO" id="GO:0000160">
    <property type="term" value="P:phosphorelay signal transduction system"/>
    <property type="evidence" value="ECO:0007669"/>
    <property type="project" value="UniProtKB-KW"/>
</dbReference>
<dbReference type="Proteomes" id="UP000655830">
    <property type="component" value="Unassembled WGS sequence"/>
</dbReference>
<dbReference type="InterPro" id="IPR018062">
    <property type="entry name" value="HTH_AraC-typ_CS"/>
</dbReference>
<comment type="function">
    <text evidence="9">May play the central regulatory role in sporulation. It may be an element of the effector pathway responsible for the activation of sporulation genes in response to nutritional stress. Spo0A may act in concert with spo0H (a sigma factor) to control the expression of some genes that are critical to the sporulation process.</text>
</comment>
<dbReference type="GO" id="GO:0003700">
    <property type="term" value="F:DNA-binding transcription factor activity"/>
    <property type="evidence" value="ECO:0007669"/>
    <property type="project" value="InterPro"/>
</dbReference>
<dbReference type="Pfam" id="PF00072">
    <property type="entry name" value="Response_reg"/>
    <property type="match status" value="1"/>
</dbReference>
<evidence type="ECO:0000256" key="5">
    <source>
        <dbReference type="ARBA" id="ARBA00023012"/>
    </source>
</evidence>
<proteinExistence type="predicted"/>
<dbReference type="InterPro" id="IPR001789">
    <property type="entry name" value="Sig_transdc_resp-reg_receiver"/>
</dbReference>
<evidence type="ECO:0000256" key="9">
    <source>
        <dbReference type="ARBA" id="ARBA00024867"/>
    </source>
</evidence>
<keyword evidence="3" id="KW-0963">Cytoplasm</keyword>
<dbReference type="PROSITE" id="PS00041">
    <property type="entry name" value="HTH_ARAC_FAMILY_1"/>
    <property type="match status" value="1"/>
</dbReference>
<dbReference type="InterPro" id="IPR009057">
    <property type="entry name" value="Homeodomain-like_sf"/>
</dbReference>
<keyword evidence="5" id="KW-0902">Two-component regulatory system</keyword>
<dbReference type="EMBL" id="JACRSY010000004">
    <property type="protein sequence ID" value="MBC8578639.1"/>
    <property type="molecule type" value="Genomic_DNA"/>
</dbReference>
<evidence type="ECO:0000256" key="10">
    <source>
        <dbReference type="PROSITE-ProRule" id="PRU00169"/>
    </source>
</evidence>
<dbReference type="InterPro" id="IPR051552">
    <property type="entry name" value="HptR"/>
</dbReference>
<keyword evidence="4 10" id="KW-0597">Phosphoprotein</keyword>
<dbReference type="PANTHER" id="PTHR42713:SF3">
    <property type="entry name" value="TRANSCRIPTIONAL REGULATORY PROTEIN HPTR"/>
    <property type="match status" value="1"/>
</dbReference>
<dbReference type="SUPFAM" id="SSF52172">
    <property type="entry name" value="CheY-like"/>
    <property type="match status" value="1"/>
</dbReference>
<dbReference type="SUPFAM" id="SSF46689">
    <property type="entry name" value="Homeodomain-like"/>
    <property type="match status" value="2"/>
</dbReference>
<dbReference type="Pfam" id="PF12833">
    <property type="entry name" value="HTH_18"/>
    <property type="match status" value="1"/>
</dbReference>
<evidence type="ECO:0000259" key="12">
    <source>
        <dbReference type="PROSITE" id="PS50110"/>
    </source>
</evidence>
<reference evidence="13" key="1">
    <citation type="submission" date="2020-08" db="EMBL/GenBank/DDBJ databases">
        <title>Genome public.</title>
        <authorList>
            <person name="Liu C."/>
            <person name="Sun Q."/>
        </authorList>
    </citation>
    <scope>NUCLEOTIDE SEQUENCE</scope>
    <source>
        <strain evidence="13">NSJ-12</strain>
    </source>
</reference>
<dbReference type="SMART" id="SM00448">
    <property type="entry name" value="REC"/>
    <property type="match status" value="1"/>
</dbReference>
<comment type="caution">
    <text evidence="13">The sequence shown here is derived from an EMBL/GenBank/DDBJ whole genome shotgun (WGS) entry which is preliminary data.</text>
</comment>
<evidence type="ECO:0000256" key="1">
    <source>
        <dbReference type="ARBA" id="ARBA00004496"/>
    </source>
</evidence>
<evidence type="ECO:0000313" key="14">
    <source>
        <dbReference type="Proteomes" id="UP000655830"/>
    </source>
</evidence>
<evidence type="ECO:0000256" key="8">
    <source>
        <dbReference type="ARBA" id="ARBA00023163"/>
    </source>
</evidence>
<feature type="domain" description="HTH araC/xylS-type" evidence="11">
    <location>
        <begin position="151"/>
        <end position="249"/>
    </location>
</feature>
<dbReference type="SMART" id="SM00342">
    <property type="entry name" value="HTH_ARAC"/>
    <property type="match status" value="1"/>
</dbReference>
<dbReference type="AlphaFoldDB" id="A0A926EFM1"/>
<feature type="domain" description="Response regulatory" evidence="12">
    <location>
        <begin position="3"/>
        <end position="120"/>
    </location>
</feature>
<dbReference type="InterPro" id="IPR020449">
    <property type="entry name" value="Tscrpt_reg_AraC-type_HTH"/>
</dbReference>
<keyword evidence="6" id="KW-0805">Transcription regulation</keyword>
<organism evidence="13 14">
    <name type="scientific">Zhenhengia yiwuensis</name>
    <dbReference type="NCBI Taxonomy" id="2763666"/>
    <lineage>
        <taxon>Bacteria</taxon>
        <taxon>Bacillati</taxon>
        <taxon>Bacillota</taxon>
        <taxon>Clostridia</taxon>
        <taxon>Lachnospirales</taxon>
        <taxon>Lachnospiraceae</taxon>
        <taxon>Zhenhengia</taxon>
    </lineage>
</organism>
<evidence type="ECO:0000256" key="7">
    <source>
        <dbReference type="ARBA" id="ARBA00023125"/>
    </source>
</evidence>
<comment type="subcellular location">
    <subcellularLocation>
        <location evidence="1">Cytoplasm</location>
    </subcellularLocation>
</comment>